<dbReference type="InterPro" id="IPR045108">
    <property type="entry name" value="TXNDC17-like"/>
</dbReference>
<feature type="domain" description="Thioredoxin" evidence="3">
    <location>
        <begin position="134"/>
        <end position="249"/>
    </location>
</feature>
<evidence type="ECO:0000313" key="4">
    <source>
        <dbReference type="EnsemblMetazoa" id="GAUT032313-PA"/>
    </source>
</evidence>
<evidence type="ECO:0000256" key="2">
    <source>
        <dbReference type="SAM" id="MobiDB-lite"/>
    </source>
</evidence>
<keyword evidence="5" id="KW-1185">Reference proteome</keyword>
<dbReference type="GO" id="GO:0005829">
    <property type="term" value="C:cytosol"/>
    <property type="evidence" value="ECO:0007669"/>
    <property type="project" value="TreeGrafter"/>
</dbReference>
<dbReference type="GO" id="GO:0047134">
    <property type="term" value="F:protein-disulfide reductase [NAD(P)H] activity"/>
    <property type="evidence" value="ECO:0007669"/>
    <property type="project" value="InterPro"/>
</dbReference>
<name>A0A1A9VBW8_GLOAU</name>
<organism evidence="4 5">
    <name type="scientific">Glossina austeni</name>
    <name type="common">Savannah tsetse fly</name>
    <dbReference type="NCBI Taxonomy" id="7395"/>
    <lineage>
        <taxon>Eukaryota</taxon>
        <taxon>Metazoa</taxon>
        <taxon>Ecdysozoa</taxon>
        <taxon>Arthropoda</taxon>
        <taxon>Hexapoda</taxon>
        <taxon>Insecta</taxon>
        <taxon>Pterygota</taxon>
        <taxon>Neoptera</taxon>
        <taxon>Endopterygota</taxon>
        <taxon>Diptera</taxon>
        <taxon>Brachycera</taxon>
        <taxon>Muscomorpha</taxon>
        <taxon>Hippoboscoidea</taxon>
        <taxon>Glossinidae</taxon>
        <taxon>Glossina</taxon>
    </lineage>
</organism>
<dbReference type="STRING" id="7395.A0A1A9VBW8"/>
<evidence type="ECO:0000259" key="3">
    <source>
        <dbReference type="Pfam" id="PF06110"/>
    </source>
</evidence>
<proteinExistence type="predicted"/>
<dbReference type="Gene3D" id="3.40.30.10">
    <property type="entry name" value="Glutaredoxin"/>
    <property type="match status" value="1"/>
</dbReference>
<dbReference type="SUPFAM" id="SSF52833">
    <property type="entry name" value="Thioredoxin-like"/>
    <property type="match status" value="1"/>
</dbReference>
<dbReference type="EnsemblMetazoa" id="GAUT032313-RA">
    <property type="protein sequence ID" value="GAUT032313-PA"/>
    <property type="gene ID" value="GAUT032313"/>
</dbReference>
<dbReference type="InterPro" id="IPR010357">
    <property type="entry name" value="TXNDC17_dom"/>
</dbReference>
<accession>A0A1A9VBW8</accession>
<dbReference type="AlphaFoldDB" id="A0A1A9VBW8"/>
<protein>
    <recommendedName>
        <fullName evidence="1">Thioredoxin domain-containing protein 17</fullName>
    </recommendedName>
</protein>
<dbReference type="PANTHER" id="PTHR12452">
    <property type="entry name" value="42-9-9 PROTEIN-RELATED"/>
    <property type="match status" value="1"/>
</dbReference>
<reference evidence="4" key="1">
    <citation type="submission" date="2020-05" db="UniProtKB">
        <authorList>
            <consortium name="EnsemblMetazoa"/>
        </authorList>
    </citation>
    <scope>IDENTIFICATION</scope>
    <source>
        <strain evidence="4">TTRI</strain>
    </source>
</reference>
<dbReference type="PANTHER" id="PTHR12452:SF6">
    <property type="entry name" value="THIOREDOXIN DOMAIN-CONTAINING PROTEIN 17"/>
    <property type="match status" value="1"/>
</dbReference>
<dbReference type="InterPro" id="IPR036249">
    <property type="entry name" value="Thioredoxin-like_sf"/>
</dbReference>
<evidence type="ECO:0000313" key="5">
    <source>
        <dbReference type="Proteomes" id="UP000078200"/>
    </source>
</evidence>
<dbReference type="Pfam" id="PF06110">
    <property type="entry name" value="TXD17-like_Trx"/>
    <property type="match status" value="1"/>
</dbReference>
<feature type="region of interest" description="Disordered" evidence="2">
    <location>
        <begin position="46"/>
        <end position="81"/>
    </location>
</feature>
<dbReference type="Proteomes" id="UP000078200">
    <property type="component" value="Unassembled WGS sequence"/>
</dbReference>
<dbReference type="VEuPathDB" id="VectorBase:GAUT032313"/>
<sequence length="270" mass="30816">MSVEKRITSVERHNKHCLTYLASSRKVENWPSLLHATSGSESITLSNKKLHQRASHSSHGSHPLKEDDNNCPNHNNNVQMQLRSPPHVRNHNNPHEALDIQLTTTNRQLTLAAVLAKLSSKFSTKKSMVREELAKGYENFQKATAKLSEDKNVKLYVYFIGDRNANGQNWCKDCNEAEPVYAQAIQEYADKNSIILRVEVGNKLAWADKENPFRKDSDLRLQEIPTLIRWKTALQLRGDQCKQIKLLELRVKLAGVFKKPRRGTSKIIST</sequence>
<evidence type="ECO:0000256" key="1">
    <source>
        <dbReference type="ARBA" id="ARBA00016949"/>
    </source>
</evidence>